<evidence type="ECO:0000259" key="1">
    <source>
        <dbReference type="Pfam" id="PF12728"/>
    </source>
</evidence>
<accession>A0A857DNA7</accession>
<dbReference type="EMBL" id="CP046996">
    <property type="protein sequence ID" value="QHA01835.1"/>
    <property type="molecule type" value="Genomic_DNA"/>
</dbReference>
<gene>
    <name evidence="2" type="ORF">GQ588_01570</name>
</gene>
<organism evidence="2 3">
    <name type="scientific">Dehalobacter restrictus</name>
    <dbReference type="NCBI Taxonomy" id="55583"/>
    <lineage>
        <taxon>Bacteria</taxon>
        <taxon>Bacillati</taxon>
        <taxon>Bacillota</taxon>
        <taxon>Clostridia</taxon>
        <taxon>Eubacteriales</taxon>
        <taxon>Desulfitobacteriaceae</taxon>
        <taxon>Dehalobacter</taxon>
    </lineage>
</organism>
<evidence type="ECO:0000313" key="2">
    <source>
        <dbReference type="EMBL" id="QHA01835.1"/>
    </source>
</evidence>
<dbReference type="Proteomes" id="UP000430508">
    <property type="component" value="Chromosome"/>
</dbReference>
<proteinExistence type="predicted"/>
<reference evidence="2 3" key="1">
    <citation type="submission" date="2019-12" db="EMBL/GenBank/DDBJ databases">
        <title>Sequence classification of anaerobic respiratory reductive dehalogenases: First we see many, then we see few.</title>
        <authorList>
            <person name="Molenda O."/>
            <person name="Puentes Jacome L.A."/>
            <person name="Cao X."/>
            <person name="Nesbo C.L."/>
            <person name="Tang S."/>
            <person name="Morson N."/>
            <person name="Patron J."/>
            <person name="Lomheim L."/>
            <person name="Wishart D.S."/>
            <person name="Edwards E.A."/>
        </authorList>
    </citation>
    <scope>NUCLEOTIDE SEQUENCE [LARGE SCALE GENOMIC DNA]</scope>
    <source>
        <strain evidence="2 3">12DCA</strain>
    </source>
</reference>
<dbReference type="InterPro" id="IPR041657">
    <property type="entry name" value="HTH_17"/>
</dbReference>
<dbReference type="InterPro" id="IPR010093">
    <property type="entry name" value="SinI_DNA-bd"/>
</dbReference>
<dbReference type="NCBIfam" id="TIGR01764">
    <property type="entry name" value="excise"/>
    <property type="match status" value="1"/>
</dbReference>
<dbReference type="Pfam" id="PF12728">
    <property type="entry name" value="HTH_17"/>
    <property type="match status" value="1"/>
</dbReference>
<dbReference type="AlphaFoldDB" id="A0A857DNA7"/>
<feature type="domain" description="Helix-turn-helix" evidence="1">
    <location>
        <begin position="9"/>
        <end position="57"/>
    </location>
</feature>
<protein>
    <submittedName>
        <fullName evidence="2">Helix-turn-helix domain-containing protein</fullName>
    </submittedName>
</protein>
<dbReference type="GO" id="GO:0003677">
    <property type="term" value="F:DNA binding"/>
    <property type="evidence" value="ECO:0007669"/>
    <property type="project" value="InterPro"/>
</dbReference>
<sequence length="88" mass="10274">MNHEDTLCYYTVPEVAKLLKVSKSYIYDLILQGKLESIKFSERRTRISSLAIKKLTEEKLDNLNINHYNKIVVQPPKRGRRPNGSIKK</sequence>
<name>A0A857DNA7_9FIRM</name>
<dbReference type="RefSeq" id="WP_158208686.1">
    <property type="nucleotide sequence ID" value="NZ_CP046996.1"/>
</dbReference>
<evidence type="ECO:0000313" key="3">
    <source>
        <dbReference type="Proteomes" id="UP000430508"/>
    </source>
</evidence>